<dbReference type="PROSITE" id="PS50893">
    <property type="entry name" value="ABC_TRANSPORTER_2"/>
    <property type="match status" value="2"/>
</dbReference>
<dbReference type="Gene3D" id="3.40.50.300">
    <property type="entry name" value="P-loop containing nucleotide triphosphate hydrolases"/>
    <property type="match status" value="2"/>
</dbReference>
<feature type="domain" description="ABC transporter" evidence="4">
    <location>
        <begin position="3"/>
        <end position="230"/>
    </location>
</feature>
<keyword evidence="3" id="KW-0175">Coiled coil</keyword>
<dbReference type="CDD" id="cd03221">
    <property type="entry name" value="ABCF_EF-3"/>
    <property type="match status" value="2"/>
</dbReference>
<dbReference type="PANTHER" id="PTHR42855:SF2">
    <property type="entry name" value="DRUG RESISTANCE ABC TRANSPORTER,ATP-BINDING PROTEIN"/>
    <property type="match status" value="1"/>
</dbReference>
<organism evidence="5 6">
    <name type="scientific">Candidatus Scybalocola faecigallinarum</name>
    <dbReference type="NCBI Taxonomy" id="2840941"/>
    <lineage>
        <taxon>Bacteria</taxon>
        <taxon>Bacillati</taxon>
        <taxon>Bacillota</taxon>
        <taxon>Clostridia</taxon>
        <taxon>Lachnospirales</taxon>
        <taxon>Lachnospiraceae</taxon>
        <taxon>Lachnospiraceae incertae sedis</taxon>
        <taxon>Candidatus Scybalocola (ex Gilroy et al. 2021)</taxon>
    </lineage>
</organism>
<gene>
    <name evidence="5" type="ORF">IAB46_12060</name>
</gene>
<keyword evidence="1" id="KW-0547">Nucleotide-binding</keyword>
<comment type="caution">
    <text evidence="5">The sequence shown here is derived from an EMBL/GenBank/DDBJ whole genome shotgun (WGS) entry which is preliminary data.</text>
</comment>
<reference evidence="5" key="2">
    <citation type="journal article" date="2021" name="PeerJ">
        <title>Extensive microbial diversity within the chicken gut microbiome revealed by metagenomics and culture.</title>
        <authorList>
            <person name="Gilroy R."/>
            <person name="Ravi A."/>
            <person name="Getino M."/>
            <person name="Pursley I."/>
            <person name="Horton D.L."/>
            <person name="Alikhan N.F."/>
            <person name="Baker D."/>
            <person name="Gharbi K."/>
            <person name="Hall N."/>
            <person name="Watson M."/>
            <person name="Adriaenssens E.M."/>
            <person name="Foster-Nyarko E."/>
            <person name="Jarju S."/>
            <person name="Secka A."/>
            <person name="Antonio M."/>
            <person name="Oren A."/>
            <person name="Chaudhuri R.R."/>
            <person name="La Ragione R."/>
            <person name="Hildebrand F."/>
            <person name="Pallen M.J."/>
        </authorList>
    </citation>
    <scope>NUCLEOTIDE SEQUENCE</scope>
    <source>
        <strain evidence="5">CHK178-757</strain>
    </source>
</reference>
<keyword evidence="2 5" id="KW-0067">ATP-binding</keyword>
<dbReference type="PANTHER" id="PTHR42855">
    <property type="entry name" value="ABC TRANSPORTER ATP-BINDING SUBUNIT"/>
    <property type="match status" value="1"/>
</dbReference>
<evidence type="ECO:0000313" key="5">
    <source>
        <dbReference type="EMBL" id="HIS48265.1"/>
    </source>
</evidence>
<dbReference type="InterPro" id="IPR051309">
    <property type="entry name" value="ABCF_ATPase"/>
</dbReference>
<dbReference type="Proteomes" id="UP000823927">
    <property type="component" value="Unassembled WGS sequence"/>
</dbReference>
<reference evidence="5" key="1">
    <citation type="submission" date="2020-10" db="EMBL/GenBank/DDBJ databases">
        <authorList>
            <person name="Gilroy R."/>
        </authorList>
    </citation>
    <scope>NUCLEOTIDE SEQUENCE</scope>
    <source>
        <strain evidence="5">CHK178-757</strain>
    </source>
</reference>
<dbReference type="GO" id="GO:0016887">
    <property type="term" value="F:ATP hydrolysis activity"/>
    <property type="evidence" value="ECO:0007669"/>
    <property type="project" value="InterPro"/>
</dbReference>
<dbReference type="Pfam" id="PF00005">
    <property type="entry name" value="ABC_tran"/>
    <property type="match status" value="2"/>
</dbReference>
<dbReference type="AlphaFoldDB" id="A0A9D1F6G2"/>
<proteinExistence type="predicted"/>
<dbReference type="InterPro" id="IPR027417">
    <property type="entry name" value="P-loop_NTPase"/>
</dbReference>
<evidence type="ECO:0000259" key="4">
    <source>
        <dbReference type="PROSITE" id="PS50893"/>
    </source>
</evidence>
<dbReference type="InterPro" id="IPR003593">
    <property type="entry name" value="AAA+_ATPase"/>
</dbReference>
<dbReference type="EMBL" id="DVIT01000050">
    <property type="protein sequence ID" value="HIS48265.1"/>
    <property type="molecule type" value="Genomic_DNA"/>
</dbReference>
<dbReference type="GO" id="GO:0005524">
    <property type="term" value="F:ATP binding"/>
    <property type="evidence" value="ECO:0007669"/>
    <property type="project" value="UniProtKB-KW"/>
</dbReference>
<dbReference type="SUPFAM" id="SSF52540">
    <property type="entry name" value="P-loop containing nucleoside triphosphate hydrolases"/>
    <property type="match status" value="2"/>
</dbReference>
<dbReference type="PROSITE" id="PS00211">
    <property type="entry name" value="ABC_TRANSPORTER_1"/>
    <property type="match status" value="1"/>
</dbReference>
<dbReference type="FunFam" id="3.40.50.300:FF:000011">
    <property type="entry name" value="Putative ABC transporter ATP-binding component"/>
    <property type="match status" value="1"/>
</dbReference>
<evidence type="ECO:0000256" key="1">
    <source>
        <dbReference type="ARBA" id="ARBA00022741"/>
    </source>
</evidence>
<sequence>MLYKIDDVTVTAGGQVILDHIHFEIRGSDKIAVVGRNGAGKTTLLRLIGGELEPDRDDRRFGPGIFKSRTVTAGMLRQNVFDRPEISLGGYLEQRIKDRGISFQEGLDYEQDFDRSLTRLGFSQADKGRKLGGFSGGQQTKLALLFLFLEKPDILLLDEPTNHLDMDALEWLEEQVRNYEKAVVMVSHDRFFMDQTAQVIYELSRGVLTRYVGNYSQYRKQKLKDLELQKKAYERQQAEIQRQNDLIRRFKNKPKKAAFARSRKKMLERMPLIPKPETEEGHIFTGEILPERRGNKWVFDCEHLVLGYDQPLLELSFKIRRGQKIGLIGPNGAGKTTFLKTVSGQLAPMDGKYSLGSDISVGYFDQKSAEISSEKTVAEHFHDLFPSLTGKEVYQTLGAYMLGGSRASRRVCDLSGGEKARLVLCELLQSRPNFLVLDEPTNHMDIPAKETLESAFKAYKGTILFVSHDRYFISQVADGLLIFEDKEAAYYPFGYEHYARRRQEQQASGNDLRARMDARDAAMIADLRAVPEAERHRLREIGTQEAYEDWQMRLAREDMEECRVRAEALWNKRCALYEAMDLEAMEEAQRLYEEASARWQDACMHWYDIYLETEPREEENEEDSDT</sequence>
<protein>
    <submittedName>
        <fullName evidence="5">ABC-F family ATP-binding cassette domain-containing protein</fullName>
    </submittedName>
</protein>
<dbReference type="Pfam" id="PF12848">
    <property type="entry name" value="ABC_tran_Xtn"/>
    <property type="match status" value="1"/>
</dbReference>
<dbReference type="InterPro" id="IPR032781">
    <property type="entry name" value="ABC_tran_Xtn"/>
</dbReference>
<dbReference type="SMART" id="SM00382">
    <property type="entry name" value="AAA"/>
    <property type="match status" value="2"/>
</dbReference>
<feature type="coiled-coil region" evidence="3">
    <location>
        <begin position="219"/>
        <end position="253"/>
    </location>
</feature>
<dbReference type="InterPro" id="IPR003439">
    <property type="entry name" value="ABC_transporter-like_ATP-bd"/>
</dbReference>
<evidence type="ECO:0000313" key="6">
    <source>
        <dbReference type="Proteomes" id="UP000823927"/>
    </source>
</evidence>
<feature type="domain" description="ABC transporter" evidence="4">
    <location>
        <begin position="291"/>
        <end position="510"/>
    </location>
</feature>
<evidence type="ECO:0000256" key="2">
    <source>
        <dbReference type="ARBA" id="ARBA00022840"/>
    </source>
</evidence>
<name>A0A9D1F6G2_9FIRM</name>
<dbReference type="InterPro" id="IPR017871">
    <property type="entry name" value="ABC_transporter-like_CS"/>
</dbReference>
<accession>A0A9D1F6G2</accession>
<evidence type="ECO:0000256" key="3">
    <source>
        <dbReference type="SAM" id="Coils"/>
    </source>
</evidence>